<proteinExistence type="predicted"/>
<dbReference type="AlphaFoldDB" id="S3CCV2"/>
<dbReference type="VEuPathDB" id="FungiDB:F503_05822"/>
<keyword evidence="3" id="KW-1185">Reference proteome</keyword>
<gene>
    <name evidence="2" type="ORF">F503_05822</name>
</gene>
<dbReference type="EMBL" id="KE148146">
    <property type="protein sequence ID" value="EPE10727.1"/>
    <property type="molecule type" value="Genomic_DNA"/>
</dbReference>
<name>S3CCV2_OPHP1</name>
<evidence type="ECO:0000256" key="1">
    <source>
        <dbReference type="SAM" id="MobiDB-lite"/>
    </source>
</evidence>
<feature type="compositionally biased region" description="Polar residues" evidence="1">
    <location>
        <begin position="30"/>
        <end position="44"/>
    </location>
</feature>
<reference evidence="2 3" key="1">
    <citation type="journal article" date="2013" name="BMC Genomics">
        <title>The genome and transcriptome of the pine saprophyte Ophiostoma piceae, and a comparison with the bark beetle-associated pine pathogen Grosmannia clavigera.</title>
        <authorList>
            <person name="Haridas S."/>
            <person name="Wang Y."/>
            <person name="Lim L."/>
            <person name="Massoumi Alamouti S."/>
            <person name="Jackman S."/>
            <person name="Docking R."/>
            <person name="Robertson G."/>
            <person name="Birol I."/>
            <person name="Bohlmann J."/>
            <person name="Breuil C."/>
        </authorList>
    </citation>
    <scope>NUCLEOTIDE SEQUENCE [LARGE SCALE GENOMIC DNA]</scope>
    <source>
        <strain evidence="2 3">UAMH 11346</strain>
    </source>
</reference>
<accession>S3CCV2</accession>
<protein>
    <submittedName>
        <fullName evidence="2">Uncharacterized protein</fullName>
    </submittedName>
</protein>
<sequence length="212" mass="22590">MAPDQAPETRENTPVAESDSSSMPEGIANMAQNTSTMAQDTSTAAAGHHMAARPGELSAVTAMQDPDLTIHELSIPATHPTFEAPVTETEVYLSDNDTMDPDTPMPNVDHEELPVLVFPFSMSAIYQPPRSMVASRTQEERRISRGVHLQPNGTVIGSFMATDLVRSDPPLLLPGCGGHAWSLSGYNTAGARDSVSSLEMFGRTSECSDGSS</sequence>
<dbReference type="HOGENOM" id="CLU_1300052_0_0_1"/>
<evidence type="ECO:0000313" key="3">
    <source>
        <dbReference type="Proteomes" id="UP000016923"/>
    </source>
</evidence>
<organism evidence="2 3">
    <name type="scientific">Ophiostoma piceae (strain UAMH 11346)</name>
    <name type="common">Sap stain fungus</name>
    <dbReference type="NCBI Taxonomy" id="1262450"/>
    <lineage>
        <taxon>Eukaryota</taxon>
        <taxon>Fungi</taxon>
        <taxon>Dikarya</taxon>
        <taxon>Ascomycota</taxon>
        <taxon>Pezizomycotina</taxon>
        <taxon>Sordariomycetes</taxon>
        <taxon>Sordariomycetidae</taxon>
        <taxon>Ophiostomatales</taxon>
        <taxon>Ophiostomataceae</taxon>
        <taxon>Ophiostoma</taxon>
    </lineage>
</organism>
<evidence type="ECO:0000313" key="2">
    <source>
        <dbReference type="EMBL" id="EPE10727.1"/>
    </source>
</evidence>
<feature type="region of interest" description="Disordered" evidence="1">
    <location>
        <begin position="1"/>
        <end position="50"/>
    </location>
</feature>
<dbReference type="Proteomes" id="UP000016923">
    <property type="component" value="Unassembled WGS sequence"/>
</dbReference>